<keyword evidence="3" id="KW-1185">Reference proteome</keyword>
<evidence type="ECO:0000256" key="1">
    <source>
        <dbReference type="SAM" id="SignalP"/>
    </source>
</evidence>
<reference evidence="2 3" key="1">
    <citation type="submission" date="2018-06" db="EMBL/GenBank/DDBJ databases">
        <title>Fusarium incarnatum-equiseti species complex species 28.</title>
        <authorList>
            <person name="Gardiner D.M."/>
        </authorList>
    </citation>
    <scope>NUCLEOTIDE SEQUENCE [LARGE SCALE GENOMIC DNA]</scope>
    <source>
        <strain evidence="2 3">FIESC_28</strain>
    </source>
</reference>
<accession>A0A366R9G1</accession>
<dbReference type="Proteomes" id="UP000253153">
    <property type="component" value="Unassembled WGS sequence"/>
</dbReference>
<proteinExistence type="predicted"/>
<organism evidence="2 3">
    <name type="scientific">Fusarium coffeatum</name>
    <dbReference type="NCBI Taxonomy" id="231269"/>
    <lineage>
        <taxon>Eukaryota</taxon>
        <taxon>Fungi</taxon>
        <taxon>Dikarya</taxon>
        <taxon>Ascomycota</taxon>
        <taxon>Pezizomycotina</taxon>
        <taxon>Sordariomycetes</taxon>
        <taxon>Hypocreomycetidae</taxon>
        <taxon>Hypocreales</taxon>
        <taxon>Nectriaceae</taxon>
        <taxon>Fusarium</taxon>
        <taxon>Fusarium incarnatum-equiseti species complex</taxon>
    </lineage>
</organism>
<dbReference type="OrthoDB" id="5069185at2759"/>
<feature type="chain" id="PRO_5016702986" evidence="1">
    <location>
        <begin position="28"/>
        <end position="100"/>
    </location>
</feature>
<feature type="signal peptide" evidence="1">
    <location>
        <begin position="1"/>
        <end position="27"/>
    </location>
</feature>
<evidence type="ECO:0000313" key="2">
    <source>
        <dbReference type="EMBL" id="RBR13512.1"/>
    </source>
</evidence>
<dbReference type="AlphaFoldDB" id="A0A366R9G1"/>
<dbReference type="GeneID" id="41997575"/>
<evidence type="ECO:0000313" key="3">
    <source>
        <dbReference type="Proteomes" id="UP000253153"/>
    </source>
</evidence>
<comment type="caution">
    <text evidence="2">The sequence shown here is derived from an EMBL/GenBank/DDBJ whole genome shotgun (WGS) entry which is preliminary data.</text>
</comment>
<dbReference type="EMBL" id="QKXC01000180">
    <property type="protein sequence ID" value="RBR13512.1"/>
    <property type="molecule type" value="Genomic_DNA"/>
</dbReference>
<keyword evidence="1" id="KW-0732">Signal</keyword>
<sequence length="100" mass="11644">MVLHDTKSYLFLLGFLILICLPMAALCGKRDKVIADKELEVERNGQHLPLEEWYKPRYSPYTGSARPFRHIEAYARTGETNICDAPEDRRELRDRMSMEG</sequence>
<name>A0A366R9G1_9HYPO</name>
<gene>
    <name evidence="2" type="ORF">FIESC28_08140</name>
</gene>
<dbReference type="RefSeq" id="XP_031013670.1">
    <property type="nucleotide sequence ID" value="XM_031162279.1"/>
</dbReference>
<protein>
    <submittedName>
        <fullName evidence="2">Uncharacterized protein</fullName>
    </submittedName>
</protein>